<dbReference type="GO" id="GO:0006163">
    <property type="term" value="P:purine nucleotide metabolic process"/>
    <property type="evidence" value="ECO:0007669"/>
    <property type="project" value="UniProtKB-ARBA"/>
</dbReference>
<dbReference type="NCBIfam" id="TIGR00268">
    <property type="entry name" value="ATP-dependent sacrificial sulfur transferase LarE"/>
    <property type="match status" value="1"/>
</dbReference>
<name>A0A933IA26_UNCT6</name>
<evidence type="ECO:0000256" key="1">
    <source>
        <dbReference type="PIRSR" id="PIRSR006661-1"/>
    </source>
</evidence>
<dbReference type="PANTHER" id="PTHR43169">
    <property type="entry name" value="EXSB FAMILY PROTEIN"/>
    <property type="match status" value="1"/>
</dbReference>
<dbReference type="InterPro" id="IPR022310">
    <property type="entry name" value="NAD/GMP_synthase"/>
</dbReference>
<dbReference type="Gene3D" id="3.40.50.620">
    <property type="entry name" value="HUPs"/>
    <property type="match status" value="1"/>
</dbReference>
<dbReference type="AlphaFoldDB" id="A0A933IA26"/>
<proteinExistence type="predicted"/>
<dbReference type="PANTHER" id="PTHR43169:SF2">
    <property type="entry name" value="NAD_GMP SYNTHASE DOMAIN-CONTAINING PROTEIN"/>
    <property type="match status" value="1"/>
</dbReference>
<dbReference type="EMBL" id="JACQXR010000030">
    <property type="protein sequence ID" value="MBI4726087.1"/>
    <property type="molecule type" value="Genomic_DNA"/>
</dbReference>
<feature type="domain" description="NAD/GMP synthase" evidence="2">
    <location>
        <begin position="28"/>
        <end position="84"/>
    </location>
</feature>
<evidence type="ECO:0000313" key="3">
    <source>
        <dbReference type="EMBL" id="MBI4726087.1"/>
    </source>
</evidence>
<evidence type="ECO:0000313" key="4">
    <source>
        <dbReference type="Proteomes" id="UP000736328"/>
    </source>
</evidence>
<dbReference type="Proteomes" id="UP000736328">
    <property type="component" value="Unassembled WGS sequence"/>
</dbReference>
<dbReference type="CDD" id="cd01990">
    <property type="entry name" value="LarE-like"/>
    <property type="match status" value="1"/>
</dbReference>
<dbReference type="PIRSF" id="PIRSF006661">
    <property type="entry name" value="PP-lp_UCP006661"/>
    <property type="match status" value="1"/>
</dbReference>
<reference evidence="3" key="1">
    <citation type="submission" date="2020-07" db="EMBL/GenBank/DDBJ databases">
        <title>Huge and variable diversity of episymbiotic CPR bacteria and DPANN archaea in groundwater ecosystems.</title>
        <authorList>
            <person name="He C.Y."/>
            <person name="Keren R."/>
            <person name="Whittaker M."/>
            <person name="Farag I.F."/>
            <person name="Doudna J."/>
            <person name="Cate J.H.D."/>
            <person name="Banfield J.F."/>
        </authorList>
    </citation>
    <scope>NUCLEOTIDE SEQUENCE</scope>
    <source>
        <strain evidence="3">NC_groundwater_1520_Pr4_B-0.1um_53_5</strain>
    </source>
</reference>
<feature type="active site" description="Nucleophile and sulfur donor" evidence="1">
    <location>
        <position position="181"/>
    </location>
</feature>
<evidence type="ECO:0000259" key="2">
    <source>
        <dbReference type="Pfam" id="PF02540"/>
    </source>
</evidence>
<accession>A0A933IA26</accession>
<organism evidence="3 4">
    <name type="scientific">candidate division TA06 bacterium</name>
    <dbReference type="NCBI Taxonomy" id="2250710"/>
    <lineage>
        <taxon>Bacteria</taxon>
        <taxon>Bacteria division TA06</taxon>
    </lineage>
</organism>
<dbReference type="Pfam" id="PF02540">
    <property type="entry name" value="NAD_synthase"/>
    <property type="match status" value="1"/>
</dbReference>
<dbReference type="InterPro" id="IPR005232">
    <property type="entry name" value="LarE"/>
</dbReference>
<protein>
    <submittedName>
        <fullName evidence="3">ATP-dependent sacrificial sulfur transferase LarE</fullName>
    </submittedName>
</protein>
<sequence>MTKSSLPAVKDKLLRLQKILSSYGSAAIAYSGGVDSSLLALLVREALGNKHLAVTAVSQSYTPGEMKQARAIARKFGIKLLALKTDELNDPKFNSNPTDRCYHCKKHLFKAIKSIASKKGIKYILDGTNADDVHDFRPGRRAAEERGIKSPFVEVGMTKAEIRMIAKQKGLPNWDHPANACLALRIPYGVKIDAAVLKQVEKAEEALAELGLKKYRVRHHGQVARIEVDSKEFAKIIKNKIKLTNKIKAAGYQFVTLDLLGYQTGCFNPKKQ</sequence>
<dbReference type="InterPro" id="IPR014729">
    <property type="entry name" value="Rossmann-like_a/b/a_fold"/>
</dbReference>
<dbReference type="GO" id="GO:0016783">
    <property type="term" value="F:sulfurtransferase activity"/>
    <property type="evidence" value="ECO:0007669"/>
    <property type="project" value="InterPro"/>
</dbReference>
<keyword evidence="3" id="KW-0808">Transferase</keyword>
<dbReference type="InterPro" id="IPR052188">
    <property type="entry name" value="Ni-pincer_cofactor_biosynth"/>
</dbReference>
<dbReference type="SUPFAM" id="SSF52402">
    <property type="entry name" value="Adenine nucleotide alpha hydrolases-like"/>
    <property type="match status" value="1"/>
</dbReference>
<comment type="caution">
    <text evidence="3">The sequence shown here is derived from an EMBL/GenBank/DDBJ whole genome shotgun (WGS) entry which is preliminary data.</text>
</comment>
<gene>
    <name evidence="3" type="primary">larE</name>
    <name evidence="3" type="ORF">HY768_02490</name>
</gene>